<proteinExistence type="predicted"/>
<dbReference type="HOGENOM" id="CLU_2977574_0_0_6"/>
<comment type="caution">
    <text evidence="1">The sequence shown here is derived from an EMBL/GenBank/DDBJ whole genome shotgun (WGS) entry which is preliminary data.</text>
</comment>
<organism evidence="1 2">
    <name type="scientific">Succinatimonas hippei (strain DSM 22608 / JCM 16073 / KCTC 15190 / YIT 12066)</name>
    <dbReference type="NCBI Taxonomy" id="762983"/>
    <lineage>
        <taxon>Bacteria</taxon>
        <taxon>Pseudomonadati</taxon>
        <taxon>Pseudomonadota</taxon>
        <taxon>Gammaproteobacteria</taxon>
        <taxon>Aeromonadales</taxon>
        <taxon>Succinivibrionaceae</taxon>
        <taxon>Succinatimonas</taxon>
    </lineage>
</organism>
<evidence type="ECO:0008006" key="3">
    <source>
        <dbReference type="Google" id="ProtNLM"/>
    </source>
</evidence>
<dbReference type="STRING" id="762983.HMPREF9444_00111"/>
<evidence type="ECO:0000313" key="2">
    <source>
        <dbReference type="Proteomes" id="UP000018458"/>
    </source>
</evidence>
<reference evidence="1 2" key="1">
    <citation type="submission" date="2011-01" db="EMBL/GenBank/DDBJ databases">
        <authorList>
            <person name="Weinstock G."/>
            <person name="Sodergren E."/>
            <person name="Clifton S."/>
            <person name="Fulton L."/>
            <person name="Fulton B."/>
            <person name="Courtney L."/>
            <person name="Fronick C."/>
            <person name="Harrison M."/>
            <person name="Strong C."/>
            <person name="Farmer C."/>
            <person name="Delahaunty K."/>
            <person name="Markovic C."/>
            <person name="Hall O."/>
            <person name="Minx P."/>
            <person name="Tomlinson C."/>
            <person name="Mitreva M."/>
            <person name="Hou S."/>
            <person name="Chen J."/>
            <person name="Wollam A."/>
            <person name="Pepin K.H."/>
            <person name="Johnson M."/>
            <person name="Bhonagiri V."/>
            <person name="Zhang X."/>
            <person name="Suruliraj S."/>
            <person name="Warren W."/>
            <person name="Chinwalla A."/>
            <person name="Mardis E.R."/>
            <person name="Wilson R.K."/>
        </authorList>
    </citation>
    <scope>NUCLEOTIDE SEQUENCE [LARGE SCALE GENOMIC DNA]</scope>
    <source>
        <strain evidence="2">DSM 22608 / JCM 16073 / KCTC 15190 / YIT 12066</strain>
    </source>
</reference>
<dbReference type="RefSeq" id="WP_009142340.1">
    <property type="nucleotide sequence ID" value="NZ_GL830944.1"/>
</dbReference>
<protein>
    <recommendedName>
        <fullName evidence="3">Addiction module antidote protein</fullName>
    </recommendedName>
</protein>
<keyword evidence="2" id="KW-1185">Reference proteome</keyword>
<dbReference type="AlphaFoldDB" id="E8LHF2"/>
<accession>E8LHF2</accession>
<sequence length="58" mass="6496">MAETFKEFDLNNFVTSDDELVFLLNDALASNDAGYLLDVLGVYAKRKGLSDVSKKKYC</sequence>
<name>E8LHF2_SUCHY</name>
<dbReference type="Proteomes" id="UP000018458">
    <property type="component" value="Unassembled WGS sequence"/>
</dbReference>
<gene>
    <name evidence="1" type="ORF">HMPREF9444_00111</name>
</gene>
<dbReference type="EMBL" id="AEVO01000006">
    <property type="protein sequence ID" value="EFY08060.1"/>
    <property type="molecule type" value="Genomic_DNA"/>
</dbReference>
<evidence type="ECO:0000313" key="1">
    <source>
        <dbReference type="EMBL" id="EFY08060.1"/>
    </source>
</evidence>